<dbReference type="PROSITE" id="PS50244">
    <property type="entry name" value="S5A_REDUCTASE"/>
    <property type="match status" value="1"/>
</dbReference>
<keyword evidence="3 6" id="KW-0812">Transmembrane</keyword>
<accession>A0A1J6L0G8</accession>
<proteinExistence type="inferred from homology"/>
<evidence type="ECO:0000256" key="6">
    <source>
        <dbReference type="SAM" id="Phobius"/>
    </source>
</evidence>
<feature type="transmembrane region" description="Helical" evidence="6">
    <location>
        <begin position="197"/>
        <end position="217"/>
    </location>
</feature>
<gene>
    <name evidence="8" type="primary">DET2_0</name>
    <name evidence="8" type="ORF">A4A49_22252</name>
</gene>
<comment type="subcellular location">
    <subcellularLocation>
        <location evidence="1">Membrane</location>
        <topology evidence="1">Multi-pass membrane protein</topology>
    </subcellularLocation>
</comment>
<feature type="transmembrane region" description="Helical" evidence="6">
    <location>
        <begin position="223"/>
        <end position="243"/>
    </location>
</feature>
<evidence type="ECO:0000259" key="7">
    <source>
        <dbReference type="Pfam" id="PF02544"/>
    </source>
</evidence>
<feature type="transmembrane region" description="Helical" evidence="6">
    <location>
        <begin position="158"/>
        <end position="176"/>
    </location>
</feature>
<name>A0A1J6L0G8_NICAT</name>
<dbReference type="AlphaFoldDB" id="A0A1J6L0G8"/>
<evidence type="ECO:0000313" key="9">
    <source>
        <dbReference type="Proteomes" id="UP000187609"/>
    </source>
</evidence>
<dbReference type="Pfam" id="PF02544">
    <property type="entry name" value="Steroid_dh"/>
    <property type="match status" value="1"/>
</dbReference>
<dbReference type="OMA" id="EYSKFWN"/>
<keyword evidence="9" id="KW-1185">Reference proteome</keyword>
<sequence length="267" mass="30511">MTMAQIFRAILFQEPSTIFIKIMVMMNLVFSAILGISEGFGIQNLEYSKFWNVNSQKQVKTKVPSRIGMLIAYTPTLIACLSFFWIFPNGGIRFFMLNSATAIHFFKRVLEVLFVHKYSGAMAMNSAITISSSYLMAFSSLIYIQHLTEGSSDPNIDLKYLGFIVFLVGIIGNFYYHFLLSNMRKKGENGYKIPKGGLFNLVICPHYLFEIVTFFGFSLISQTLFSFSSTIGAVFYLTGRSYATRKWYISKFEDFPRNVKALIPFVF</sequence>
<evidence type="ECO:0000256" key="4">
    <source>
        <dbReference type="ARBA" id="ARBA00022989"/>
    </source>
</evidence>
<dbReference type="Proteomes" id="UP000187609">
    <property type="component" value="Unassembled WGS sequence"/>
</dbReference>
<dbReference type="GeneID" id="109214080"/>
<dbReference type="GO" id="GO:0006629">
    <property type="term" value="P:lipid metabolic process"/>
    <property type="evidence" value="ECO:0007669"/>
    <property type="project" value="InterPro"/>
</dbReference>
<feature type="transmembrane region" description="Helical" evidence="6">
    <location>
        <begin position="63"/>
        <end position="86"/>
    </location>
</feature>
<organism evidence="8 9">
    <name type="scientific">Nicotiana attenuata</name>
    <name type="common">Coyote tobacco</name>
    <dbReference type="NCBI Taxonomy" id="49451"/>
    <lineage>
        <taxon>Eukaryota</taxon>
        <taxon>Viridiplantae</taxon>
        <taxon>Streptophyta</taxon>
        <taxon>Embryophyta</taxon>
        <taxon>Tracheophyta</taxon>
        <taxon>Spermatophyta</taxon>
        <taxon>Magnoliopsida</taxon>
        <taxon>eudicotyledons</taxon>
        <taxon>Gunneridae</taxon>
        <taxon>Pentapetalae</taxon>
        <taxon>asterids</taxon>
        <taxon>lamiids</taxon>
        <taxon>Solanales</taxon>
        <taxon>Solanaceae</taxon>
        <taxon>Nicotianoideae</taxon>
        <taxon>Nicotianeae</taxon>
        <taxon>Nicotiana</taxon>
    </lineage>
</organism>
<feature type="transmembrane region" description="Helical" evidence="6">
    <location>
        <begin position="18"/>
        <end position="42"/>
    </location>
</feature>
<dbReference type="PANTHER" id="PTHR10556:SF48">
    <property type="entry name" value="STEROID 5-ALPHA-REDUCTASE DET2-LIKE"/>
    <property type="match status" value="1"/>
</dbReference>
<keyword evidence="4 6" id="KW-1133">Transmembrane helix</keyword>
<evidence type="ECO:0000313" key="8">
    <source>
        <dbReference type="EMBL" id="OIT27343.1"/>
    </source>
</evidence>
<dbReference type="FunFam" id="1.20.120.1630:FF:000017">
    <property type="entry name" value="3-oxo-5-alpha-steroid 4-dehydrogenase family protein"/>
    <property type="match status" value="1"/>
</dbReference>
<dbReference type="PANTHER" id="PTHR10556">
    <property type="entry name" value="3-OXO-5-ALPHA-STEROID 4-DEHYDROGENASE"/>
    <property type="match status" value="1"/>
</dbReference>
<dbReference type="Gramene" id="OIT27343">
    <property type="protein sequence ID" value="OIT27343"/>
    <property type="gene ID" value="A4A49_22252"/>
</dbReference>
<protein>
    <submittedName>
        <fullName evidence="8">Steroid 5-alpha-reductase det2</fullName>
    </submittedName>
</protein>
<reference evidence="8" key="1">
    <citation type="submission" date="2016-11" db="EMBL/GenBank/DDBJ databases">
        <title>The genome of Nicotiana attenuata.</title>
        <authorList>
            <person name="Xu S."/>
            <person name="Brockmoeller T."/>
            <person name="Gaquerel E."/>
            <person name="Navarro A."/>
            <person name="Kuhl H."/>
            <person name="Gase K."/>
            <person name="Ling Z."/>
            <person name="Zhou W."/>
            <person name="Kreitzer C."/>
            <person name="Stanke M."/>
            <person name="Tang H."/>
            <person name="Lyons E."/>
            <person name="Pandey P."/>
            <person name="Pandey S.P."/>
            <person name="Timmermann B."/>
            <person name="Baldwin I.T."/>
        </authorList>
    </citation>
    <scope>NUCLEOTIDE SEQUENCE [LARGE SCALE GENOMIC DNA]</scope>
    <source>
        <strain evidence="8">UT</strain>
    </source>
</reference>
<dbReference type="GO" id="GO:0016020">
    <property type="term" value="C:membrane"/>
    <property type="evidence" value="ECO:0007669"/>
    <property type="project" value="UniProtKB-SubCell"/>
</dbReference>
<dbReference type="EMBL" id="MJEQ01002445">
    <property type="protein sequence ID" value="OIT27343.1"/>
    <property type="molecule type" value="Genomic_DNA"/>
</dbReference>
<evidence type="ECO:0000256" key="5">
    <source>
        <dbReference type="ARBA" id="ARBA00023136"/>
    </source>
</evidence>
<dbReference type="InterPro" id="IPR039357">
    <property type="entry name" value="SRD5A/TECR"/>
</dbReference>
<evidence type="ECO:0000256" key="3">
    <source>
        <dbReference type="ARBA" id="ARBA00022692"/>
    </source>
</evidence>
<comment type="caution">
    <text evidence="8">The sequence shown here is derived from an EMBL/GenBank/DDBJ whole genome shotgun (WGS) entry which is preliminary data.</text>
</comment>
<dbReference type="Gene3D" id="1.20.120.1630">
    <property type="match status" value="1"/>
</dbReference>
<feature type="domain" description="3-oxo-5-alpha-steroid 4-dehydrogenase C-terminal" evidence="7">
    <location>
        <begin position="157"/>
        <end position="267"/>
    </location>
</feature>
<dbReference type="InterPro" id="IPR001104">
    <property type="entry name" value="3-oxo-5_a-steroid_4-DH_C"/>
</dbReference>
<dbReference type="GO" id="GO:0016627">
    <property type="term" value="F:oxidoreductase activity, acting on the CH-CH group of donors"/>
    <property type="evidence" value="ECO:0007669"/>
    <property type="project" value="InterPro"/>
</dbReference>
<evidence type="ECO:0000256" key="2">
    <source>
        <dbReference type="ARBA" id="ARBA00007742"/>
    </source>
</evidence>
<feature type="transmembrane region" description="Helical" evidence="6">
    <location>
        <begin position="122"/>
        <end position="146"/>
    </location>
</feature>
<dbReference type="SMR" id="A0A1J6L0G8"/>
<comment type="similarity">
    <text evidence="2">Belongs to the steroid 5-alpha reductase family.</text>
</comment>
<evidence type="ECO:0000256" key="1">
    <source>
        <dbReference type="ARBA" id="ARBA00004141"/>
    </source>
</evidence>
<dbReference type="OrthoDB" id="5788137at2759"/>
<keyword evidence="5 6" id="KW-0472">Membrane</keyword>
<dbReference type="KEGG" id="nau:109214080"/>